<reference evidence="2" key="1">
    <citation type="journal article" date="2022" name="bioRxiv">
        <title>Genomics of Preaxostyla Flagellates Illuminates Evolutionary Transitions and the Path Towards Mitochondrial Loss.</title>
        <authorList>
            <person name="Novak L.V.F."/>
            <person name="Treitli S.C."/>
            <person name="Pyrih J."/>
            <person name="Halakuc P."/>
            <person name="Pipaliya S.V."/>
            <person name="Vacek V."/>
            <person name="Brzon O."/>
            <person name="Soukal P."/>
            <person name="Eme L."/>
            <person name="Dacks J.B."/>
            <person name="Karnkowska A."/>
            <person name="Elias M."/>
            <person name="Hampl V."/>
        </authorList>
    </citation>
    <scope>NUCLEOTIDE SEQUENCE</scope>
    <source>
        <strain evidence="2">RCP-MX</strain>
    </source>
</reference>
<comment type="caution">
    <text evidence="2">The sequence shown here is derived from an EMBL/GenBank/DDBJ whole genome shotgun (WGS) entry which is preliminary data.</text>
</comment>
<evidence type="ECO:0000313" key="2">
    <source>
        <dbReference type="EMBL" id="KAJ4454052.1"/>
    </source>
</evidence>
<keyword evidence="3" id="KW-1185">Reference proteome</keyword>
<dbReference type="EMBL" id="JAPMOS010000189">
    <property type="protein sequence ID" value="KAJ4454052.1"/>
    <property type="molecule type" value="Genomic_DNA"/>
</dbReference>
<accession>A0ABQ8U8X8</accession>
<feature type="region of interest" description="Disordered" evidence="1">
    <location>
        <begin position="1"/>
        <end position="34"/>
    </location>
</feature>
<organism evidence="2 3">
    <name type="scientific">Paratrimastix pyriformis</name>
    <dbReference type="NCBI Taxonomy" id="342808"/>
    <lineage>
        <taxon>Eukaryota</taxon>
        <taxon>Metamonada</taxon>
        <taxon>Preaxostyla</taxon>
        <taxon>Paratrimastigidae</taxon>
        <taxon>Paratrimastix</taxon>
    </lineage>
</organism>
<proteinExistence type="predicted"/>
<evidence type="ECO:0000313" key="3">
    <source>
        <dbReference type="Proteomes" id="UP001141327"/>
    </source>
</evidence>
<sequence>MLKDEMKTFSEFSSSRNFSDEPKPNRRQQNTGLIADRRGIEAVAVQRHLSPFHSPGHTFIRVLVFFSSLILLKMPKKHRLQKAANLDTGSVADFNGMVGMTFEESM</sequence>
<name>A0ABQ8U8X8_9EUKA</name>
<gene>
    <name evidence="2" type="ORF">PAPYR_11324</name>
</gene>
<protein>
    <submittedName>
        <fullName evidence="2">Uncharacterized protein</fullName>
    </submittedName>
</protein>
<dbReference type="Proteomes" id="UP001141327">
    <property type="component" value="Unassembled WGS sequence"/>
</dbReference>
<evidence type="ECO:0000256" key="1">
    <source>
        <dbReference type="SAM" id="MobiDB-lite"/>
    </source>
</evidence>